<organism evidence="2 3">
    <name type="scientific">Pannonibacter phragmitetus</name>
    <dbReference type="NCBI Taxonomy" id="121719"/>
    <lineage>
        <taxon>Bacteria</taxon>
        <taxon>Pseudomonadati</taxon>
        <taxon>Pseudomonadota</taxon>
        <taxon>Alphaproteobacteria</taxon>
        <taxon>Hyphomicrobiales</taxon>
        <taxon>Stappiaceae</taxon>
        <taxon>Pannonibacter</taxon>
    </lineage>
</organism>
<evidence type="ECO:0000313" key="3">
    <source>
        <dbReference type="Proteomes" id="UP000064921"/>
    </source>
</evidence>
<geneLocation type="plasmid" evidence="2 3">
    <name>p.p-1</name>
</geneLocation>
<dbReference type="Proteomes" id="UP000064921">
    <property type="component" value="Plasmid p.p-1"/>
</dbReference>
<accession>A0A0U3FVE9</accession>
<evidence type="ECO:0000313" key="2">
    <source>
        <dbReference type="EMBL" id="ALV30366.1"/>
    </source>
</evidence>
<feature type="region of interest" description="Disordered" evidence="1">
    <location>
        <begin position="29"/>
        <end position="53"/>
    </location>
</feature>
<dbReference type="AlphaFoldDB" id="A0A0U3FVE9"/>
<keyword evidence="2" id="KW-0614">Plasmid</keyword>
<keyword evidence="3" id="KW-1185">Reference proteome</keyword>
<feature type="region of interest" description="Disordered" evidence="1">
    <location>
        <begin position="158"/>
        <end position="197"/>
    </location>
</feature>
<reference evidence="2 3" key="1">
    <citation type="submission" date="2015-10" db="EMBL/GenBank/DDBJ databases">
        <title>The world's first case of liver abscess caused by Pannonibacter phragmitetus.</title>
        <authorList>
            <person name="Ming D."/>
            <person name="Wang M."/>
            <person name="Zhou Y."/>
            <person name="Jiang T."/>
            <person name="Hu S."/>
        </authorList>
    </citation>
    <scope>NUCLEOTIDE SEQUENCE [LARGE SCALE GENOMIC DNA]</scope>
    <source>
        <strain evidence="2 3">31801</strain>
        <plasmid evidence="3">Plasmid p.p-1</plasmid>
    </source>
</reference>
<protein>
    <submittedName>
        <fullName evidence="2">Uncharacterized protein</fullName>
    </submittedName>
</protein>
<evidence type="ECO:0000256" key="1">
    <source>
        <dbReference type="SAM" id="MobiDB-lite"/>
    </source>
</evidence>
<proteinExistence type="predicted"/>
<dbReference type="KEGG" id="pphr:APZ00_24250"/>
<name>A0A0U3FVE9_9HYPH</name>
<sequence length="197" mass="20076">MRRAVSGGTLQVEGSLGNTAVSIASGATLGGQRQHWRHGDGARWRQSQPGSSPGTLTVGSLVLNDSSLLNFEVDTPGVVGSGVNDLVSVTNGLTLDGILNIITGSNFGTGTYRLFDYGTLTADNGLVFGDVPAGYELTFSLATPGEVNLVAITPACSSGTAGRPRRTTPSTAAPAHGTAARRTGPARLAMWPRAGPA</sequence>
<gene>
    <name evidence="2" type="ORF">APZ00_24250</name>
</gene>
<dbReference type="EMBL" id="CP013069">
    <property type="protein sequence ID" value="ALV30366.1"/>
    <property type="molecule type" value="Genomic_DNA"/>
</dbReference>